<comment type="subcellular location">
    <subcellularLocation>
        <location evidence="1">Nucleus</location>
        <location evidence="1">Nucleolus</location>
    </subcellularLocation>
</comment>
<feature type="compositionally biased region" description="Polar residues" evidence="5">
    <location>
        <begin position="61"/>
        <end position="72"/>
    </location>
</feature>
<evidence type="ECO:0000256" key="1">
    <source>
        <dbReference type="ARBA" id="ARBA00004604"/>
    </source>
</evidence>
<feature type="compositionally biased region" description="Basic and acidic residues" evidence="5">
    <location>
        <begin position="80"/>
        <end position="93"/>
    </location>
</feature>
<accession>A0A8H3A758</accession>
<dbReference type="GO" id="GO:0005730">
    <property type="term" value="C:nucleolus"/>
    <property type="evidence" value="ECO:0007669"/>
    <property type="project" value="UniProtKB-SubCell"/>
</dbReference>
<feature type="compositionally biased region" description="Polar residues" evidence="5">
    <location>
        <begin position="209"/>
        <end position="220"/>
    </location>
</feature>
<dbReference type="PANTHER" id="PTHR31109:SF2">
    <property type="entry name" value="RIBOSOME BIOGENESIS PROTEIN SLX9 HOMOLOG"/>
    <property type="match status" value="1"/>
</dbReference>
<organism evidence="6 7">
    <name type="scientific">Rhizoctonia solani</name>
    <dbReference type="NCBI Taxonomy" id="456999"/>
    <lineage>
        <taxon>Eukaryota</taxon>
        <taxon>Fungi</taxon>
        <taxon>Dikarya</taxon>
        <taxon>Basidiomycota</taxon>
        <taxon>Agaricomycotina</taxon>
        <taxon>Agaricomycetes</taxon>
        <taxon>Cantharellales</taxon>
        <taxon>Ceratobasidiaceae</taxon>
        <taxon>Rhizoctonia</taxon>
    </lineage>
</organism>
<evidence type="ECO:0000256" key="2">
    <source>
        <dbReference type="ARBA" id="ARBA00011022"/>
    </source>
</evidence>
<evidence type="ECO:0000313" key="7">
    <source>
        <dbReference type="Proteomes" id="UP000663846"/>
    </source>
</evidence>
<feature type="region of interest" description="Disordered" evidence="5">
    <location>
        <begin position="1"/>
        <end position="120"/>
    </location>
</feature>
<protein>
    <recommendedName>
        <fullName evidence="3">Ribosome biogenesis protein SLX9</fullName>
    </recommendedName>
</protein>
<dbReference type="Proteomes" id="UP000663846">
    <property type="component" value="Unassembled WGS sequence"/>
</dbReference>
<dbReference type="AlphaFoldDB" id="A0A8H3A758"/>
<gene>
    <name evidence="6" type="ORF">RDB_LOCUS68052</name>
</gene>
<evidence type="ECO:0000256" key="5">
    <source>
        <dbReference type="SAM" id="MobiDB-lite"/>
    </source>
</evidence>
<proteinExistence type="inferred from homology"/>
<evidence type="ECO:0000313" key="6">
    <source>
        <dbReference type="EMBL" id="CAE6410648.1"/>
    </source>
</evidence>
<keyword evidence="4" id="KW-0539">Nucleus</keyword>
<dbReference type="GO" id="GO:0000462">
    <property type="term" value="P:maturation of SSU-rRNA from tricistronic rRNA transcript (SSU-rRNA, 5.8S rRNA, LSU-rRNA)"/>
    <property type="evidence" value="ECO:0007669"/>
    <property type="project" value="InterPro"/>
</dbReference>
<feature type="region of interest" description="Disordered" evidence="5">
    <location>
        <begin position="201"/>
        <end position="220"/>
    </location>
</feature>
<sequence>MLRTAPKASVASTPKDRRSKLSQRHQPSAKTASRIFAISEEQTERIDQDKDLSELPANELLRTTVTQPTNASKAPAHAPTKKEKQQAKHERLLQRLAAGTSPYSRSHNRRLKRKQKTMLSTDLQSVQKALDTIAEDILPPAAETETSAADHAPVRSKQTPGMIGEGKGVTLTKQQRKRALELERLRQSTIMTNTDYRQNPFDAIRRHAQNSLLSHENGKS</sequence>
<comment type="caution">
    <text evidence="6">The sequence shown here is derived from an EMBL/GenBank/DDBJ whole genome shotgun (WGS) entry which is preliminary data.</text>
</comment>
<feature type="compositionally biased region" description="Basic and acidic residues" evidence="5">
    <location>
        <begin position="42"/>
        <end position="53"/>
    </location>
</feature>
<dbReference type="EMBL" id="CAJMWS010000312">
    <property type="protein sequence ID" value="CAE6410648.1"/>
    <property type="molecule type" value="Genomic_DNA"/>
</dbReference>
<dbReference type="InterPro" id="IPR028160">
    <property type="entry name" value="Slx9-like"/>
</dbReference>
<evidence type="ECO:0000256" key="3">
    <source>
        <dbReference type="ARBA" id="ARBA00021321"/>
    </source>
</evidence>
<comment type="similarity">
    <text evidence="2">Belongs to the SLX9 family.</text>
</comment>
<reference evidence="6" key="1">
    <citation type="submission" date="2021-01" db="EMBL/GenBank/DDBJ databases">
        <authorList>
            <person name="Kaushik A."/>
        </authorList>
    </citation>
    <scope>NUCLEOTIDE SEQUENCE</scope>
    <source>
        <strain evidence="6">AG1-1C</strain>
    </source>
</reference>
<dbReference type="GO" id="GO:0030686">
    <property type="term" value="C:90S preribosome"/>
    <property type="evidence" value="ECO:0007669"/>
    <property type="project" value="InterPro"/>
</dbReference>
<dbReference type="GO" id="GO:0030688">
    <property type="term" value="C:preribosome, small subunit precursor"/>
    <property type="evidence" value="ECO:0007669"/>
    <property type="project" value="InterPro"/>
</dbReference>
<dbReference type="PANTHER" id="PTHR31109">
    <property type="entry name" value="PROTEIN FAM207A"/>
    <property type="match status" value="1"/>
</dbReference>
<dbReference type="Pfam" id="PF15341">
    <property type="entry name" value="SLX9"/>
    <property type="match status" value="1"/>
</dbReference>
<evidence type="ECO:0000256" key="4">
    <source>
        <dbReference type="ARBA" id="ARBA00023242"/>
    </source>
</evidence>
<name>A0A8H3A758_9AGAM</name>
<feature type="region of interest" description="Disordered" evidence="5">
    <location>
        <begin position="143"/>
        <end position="176"/>
    </location>
</feature>
<feature type="compositionally biased region" description="Basic residues" evidence="5">
    <location>
        <begin position="106"/>
        <end position="116"/>
    </location>
</feature>